<dbReference type="AlphaFoldDB" id="A0A0L6JUT5"/>
<dbReference type="OrthoDB" id="255834at2"/>
<dbReference type="InterPro" id="IPR021122">
    <property type="entry name" value="RNA_ligase_dom_REL/Rnl2"/>
</dbReference>
<dbReference type="STRING" id="398512.Bccel_4461"/>
<dbReference type="eggNOG" id="COG1423">
    <property type="taxonomic scope" value="Bacteria"/>
</dbReference>
<evidence type="ECO:0000313" key="3">
    <source>
        <dbReference type="Proteomes" id="UP000036923"/>
    </source>
</evidence>
<protein>
    <recommendedName>
        <fullName evidence="1">RNA ligase domain-containing protein</fullName>
    </recommendedName>
</protein>
<feature type="domain" description="RNA ligase" evidence="1">
    <location>
        <begin position="39"/>
        <end position="230"/>
    </location>
</feature>
<keyword evidence="3" id="KW-1185">Reference proteome</keyword>
<evidence type="ECO:0000259" key="1">
    <source>
        <dbReference type="Pfam" id="PF09414"/>
    </source>
</evidence>
<dbReference type="PATRIC" id="fig|398512.5.peg.4671"/>
<dbReference type="RefSeq" id="WP_036944876.1">
    <property type="nucleotide sequence ID" value="NZ_JQKC01000037.1"/>
</dbReference>
<comment type="caution">
    <text evidence="2">The sequence shown here is derived from an EMBL/GenBank/DDBJ whole genome shotgun (WGS) entry which is preliminary data.</text>
</comment>
<dbReference type="PANTHER" id="PTHR43883">
    <property type="entry name" value="SLR0207 PROTEIN"/>
    <property type="match status" value="1"/>
</dbReference>
<evidence type="ECO:0000313" key="2">
    <source>
        <dbReference type="EMBL" id="KNY29187.1"/>
    </source>
</evidence>
<organism evidence="2 3">
    <name type="scientific">Pseudobacteroides cellulosolvens ATCC 35603 = DSM 2933</name>
    <dbReference type="NCBI Taxonomy" id="398512"/>
    <lineage>
        <taxon>Bacteria</taxon>
        <taxon>Bacillati</taxon>
        <taxon>Bacillota</taxon>
        <taxon>Clostridia</taxon>
        <taxon>Eubacteriales</taxon>
        <taxon>Oscillospiraceae</taxon>
        <taxon>Pseudobacteroides</taxon>
    </lineage>
</organism>
<name>A0A0L6JUT5_9FIRM</name>
<dbReference type="Gene3D" id="3.30.470.30">
    <property type="entry name" value="DNA ligase/mRNA capping enzyme"/>
    <property type="match status" value="1"/>
</dbReference>
<dbReference type="SUPFAM" id="SSF56091">
    <property type="entry name" value="DNA ligase/mRNA capping enzyme, catalytic domain"/>
    <property type="match status" value="1"/>
</dbReference>
<dbReference type="InterPro" id="IPR052732">
    <property type="entry name" value="Cell-binding_unc_protein"/>
</dbReference>
<sequence>MLDKILKYPRTPHIEGSRCQPGDEDLSSVPFSKIAKRFIVVEEKVDGANSGISFTPEGELLLQSRGHYLTGGGREKHFNLFKTWANAHSAKLWDILGDRYILYGEWLYAKHTVFYDLLPHYFMEFDIYDKVEQRFLSTESRRVVLKGYDFITSVLVLFEGKMNLHKELIGLLGRSHFISGNARERLIEHCNERGLNAEKILKETDISHQMEGLYIKVEEDGEVKERYKYVRASFLTSILNSESHWLERPIIPNILRDDADIYKV</sequence>
<proteinExistence type="predicted"/>
<dbReference type="Proteomes" id="UP000036923">
    <property type="component" value="Unassembled WGS sequence"/>
</dbReference>
<accession>A0A0L6JUT5</accession>
<dbReference type="PANTHER" id="PTHR43883:SF1">
    <property type="entry name" value="GLUCONOKINASE"/>
    <property type="match status" value="1"/>
</dbReference>
<gene>
    <name evidence="2" type="ORF">Bccel_4461</name>
</gene>
<dbReference type="EMBL" id="LGTC01000001">
    <property type="protein sequence ID" value="KNY29187.1"/>
    <property type="molecule type" value="Genomic_DNA"/>
</dbReference>
<dbReference type="Pfam" id="PF09414">
    <property type="entry name" value="RNA_ligase"/>
    <property type="match status" value="1"/>
</dbReference>
<reference evidence="3" key="1">
    <citation type="submission" date="2015-07" db="EMBL/GenBank/DDBJ databases">
        <title>Near-Complete Genome Sequence of the Cellulolytic Bacterium Bacteroides (Pseudobacteroides) cellulosolvens ATCC 35603.</title>
        <authorList>
            <person name="Dassa B."/>
            <person name="Utturkar S.M."/>
            <person name="Klingeman D.M."/>
            <person name="Hurt R.A."/>
            <person name="Keller M."/>
            <person name="Xu J."/>
            <person name="Reddy Y.H.K."/>
            <person name="Borovok I."/>
            <person name="Grinberg I.R."/>
            <person name="Lamed R."/>
            <person name="Zhivin O."/>
            <person name="Bayer E.A."/>
            <person name="Brown S.D."/>
        </authorList>
    </citation>
    <scope>NUCLEOTIDE SEQUENCE [LARGE SCALE GENOMIC DNA]</scope>
    <source>
        <strain evidence="3">DSM 2933</strain>
    </source>
</reference>